<evidence type="ECO:0000256" key="4">
    <source>
        <dbReference type="ARBA" id="ARBA00023125"/>
    </source>
</evidence>
<dbReference type="GO" id="GO:0051382">
    <property type="term" value="P:kinetochore assembly"/>
    <property type="evidence" value="ECO:0007669"/>
    <property type="project" value="InterPro"/>
</dbReference>
<keyword evidence="9" id="KW-1185">Reference proteome</keyword>
<proteinExistence type="inferred from homology"/>
<keyword evidence="6" id="KW-0539">Nucleus</keyword>
<reference evidence="9" key="1">
    <citation type="journal article" date="2015" name="Genome Announc.">
        <title>Draft genome sequence of Talaromyces cellulolyticus strain Y-94, a source of lignocellulosic biomass-degrading enzymes.</title>
        <authorList>
            <person name="Fujii T."/>
            <person name="Koike H."/>
            <person name="Sawayama S."/>
            <person name="Yano S."/>
            <person name="Inoue H."/>
        </authorList>
    </citation>
    <scope>NUCLEOTIDE SEQUENCE [LARGE SCALE GENOMIC DNA]</scope>
    <source>
        <strain evidence="9">Y-94</strain>
    </source>
</reference>
<evidence type="ECO:0000313" key="8">
    <source>
        <dbReference type="EMBL" id="GAM35345.1"/>
    </source>
</evidence>
<accession>A0A6V8H264</accession>
<evidence type="ECO:0000256" key="2">
    <source>
        <dbReference type="ARBA" id="ARBA00009359"/>
    </source>
</evidence>
<comment type="similarity">
    <text evidence="2">Belongs to the CENP-X/MHF2 family.</text>
</comment>
<dbReference type="GO" id="GO:0031297">
    <property type="term" value="P:replication fork processing"/>
    <property type="evidence" value="ECO:0007669"/>
    <property type="project" value="TreeGrafter"/>
</dbReference>
<feature type="compositionally biased region" description="Low complexity" evidence="7">
    <location>
        <begin position="38"/>
        <end position="68"/>
    </location>
</feature>
<evidence type="ECO:0000313" key="9">
    <source>
        <dbReference type="Proteomes" id="UP000053095"/>
    </source>
</evidence>
<evidence type="ECO:0008006" key="10">
    <source>
        <dbReference type="Google" id="ProtNLM"/>
    </source>
</evidence>
<sequence>MDAAQAKRNRLPFKPPRRQSEGTSSSTTNKTTSKRTSRQSSTTTTASASKSVAKTKTSTSKPSSSKTKASFKERSTSNPRKRKAQSITVSSDSEDSTASNPSRNNSDNEDDRSRSTSPEPDYILAEIVTTNPKPRNIESDEPGIPPKLMTTILHHHFQNKKTKITKDANEVVAKYMDIFVREALARAAFERADAASKDGGGRYAGDGFLEVEDLEKLAPQMLLDF</sequence>
<dbReference type="EMBL" id="DF933813">
    <property type="protein sequence ID" value="GAM35345.1"/>
    <property type="molecule type" value="Genomic_DNA"/>
</dbReference>
<dbReference type="InterPro" id="IPR018552">
    <property type="entry name" value="CENP-X"/>
</dbReference>
<dbReference type="GO" id="GO:0003677">
    <property type="term" value="F:DNA binding"/>
    <property type="evidence" value="ECO:0007669"/>
    <property type="project" value="UniProtKB-KW"/>
</dbReference>
<evidence type="ECO:0000256" key="7">
    <source>
        <dbReference type="SAM" id="MobiDB-lite"/>
    </source>
</evidence>
<dbReference type="Gene3D" id="1.10.20.10">
    <property type="entry name" value="Histone, subunit A"/>
    <property type="match status" value="1"/>
</dbReference>
<organism evidence="8 9">
    <name type="scientific">Talaromyces pinophilus</name>
    <name type="common">Penicillium pinophilum</name>
    <dbReference type="NCBI Taxonomy" id="128442"/>
    <lineage>
        <taxon>Eukaryota</taxon>
        <taxon>Fungi</taxon>
        <taxon>Dikarya</taxon>
        <taxon>Ascomycota</taxon>
        <taxon>Pezizomycotina</taxon>
        <taxon>Eurotiomycetes</taxon>
        <taxon>Eurotiomycetidae</taxon>
        <taxon>Eurotiales</taxon>
        <taxon>Trichocomaceae</taxon>
        <taxon>Talaromyces</taxon>
        <taxon>Talaromyces sect. Talaromyces</taxon>
    </lineage>
</organism>
<evidence type="ECO:0000256" key="1">
    <source>
        <dbReference type="ARBA" id="ARBA00004123"/>
    </source>
</evidence>
<evidence type="ECO:0000256" key="6">
    <source>
        <dbReference type="ARBA" id="ARBA00023242"/>
    </source>
</evidence>
<comment type="caution">
    <text evidence="8">The sequence shown here is derived from an EMBL/GenBank/DDBJ whole genome shotgun (WGS) entry which is preliminary data.</text>
</comment>
<dbReference type="GO" id="GO:0046982">
    <property type="term" value="F:protein heterodimerization activity"/>
    <property type="evidence" value="ECO:0007669"/>
    <property type="project" value="InterPro"/>
</dbReference>
<feature type="compositionally biased region" description="Basic residues" evidence="7">
    <location>
        <begin position="7"/>
        <end position="17"/>
    </location>
</feature>
<dbReference type="PANTHER" id="PTHR28680">
    <property type="entry name" value="CENTROMERE PROTEIN X"/>
    <property type="match status" value="1"/>
</dbReference>
<dbReference type="CDD" id="cd22921">
    <property type="entry name" value="HFD_CENP-X"/>
    <property type="match status" value="1"/>
</dbReference>
<protein>
    <recommendedName>
        <fullName evidence="10">CENP-S associating centromere protein X-domain-containing protein</fullName>
    </recommendedName>
</protein>
<evidence type="ECO:0000256" key="3">
    <source>
        <dbReference type="ARBA" id="ARBA00022763"/>
    </source>
</evidence>
<feature type="region of interest" description="Disordered" evidence="7">
    <location>
        <begin position="1"/>
        <end position="121"/>
    </location>
</feature>
<dbReference type="Pfam" id="PF09415">
    <property type="entry name" value="CENP-X"/>
    <property type="match status" value="1"/>
</dbReference>
<dbReference type="GO" id="GO:0006281">
    <property type="term" value="P:DNA repair"/>
    <property type="evidence" value="ECO:0007669"/>
    <property type="project" value="UniProtKB-KW"/>
</dbReference>
<keyword evidence="3" id="KW-0227">DNA damage</keyword>
<dbReference type="InterPro" id="IPR009072">
    <property type="entry name" value="Histone-fold"/>
</dbReference>
<dbReference type="Proteomes" id="UP000053095">
    <property type="component" value="Unassembled WGS sequence"/>
</dbReference>
<gene>
    <name evidence="8" type="ORF">TCE0_017f03614</name>
</gene>
<keyword evidence="5" id="KW-0234">DNA repair</keyword>
<dbReference type="PANTHER" id="PTHR28680:SF1">
    <property type="entry name" value="CENTROMERE PROTEIN X"/>
    <property type="match status" value="1"/>
</dbReference>
<dbReference type="GO" id="GO:0071821">
    <property type="term" value="C:FANCM-MHF complex"/>
    <property type="evidence" value="ECO:0007669"/>
    <property type="project" value="TreeGrafter"/>
</dbReference>
<dbReference type="AlphaFoldDB" id="A0A6V8H264"/>
<comment type="subcellular location">
    <subcellularLocation>
        <location evidence="1">Nucleus</location>
    </subcellularLocation>
</comment>
<evidence type="ECO:0000256" key="5">
    <source>
        <dbReference type="ARBA" id="ARBA00023204"/>
    </source>
</evidence>
<name>A0A6V8H264_TALPI</name>
<feature type="compositionally biased region" description="Polar residues" evidence="7">
    <location>
        <begin position="85"/>
        <end position="105"/>
    </location>
</feature>
<dbReference type="GO" id="GO:0000712">
    <property type="term" value="P:resolution of meiotic recombination intermediates"/>
    <property type="evidence" value="ECO:0007669"/>
    <property type="project" value="TreeGrafter"/>
</dbReference>
<keyword evidence="4" id="KW-0238">DNA-binding</keyword>